<protein>
    <submittedName>
        <fullName evidence="2 4">Uncharacterized protein</fullName>
    </submittedName>
</protein>
<feature type="compositionally biased region" description="Basic residues" evidence="1">
    <location>
        <begin position="121"/>
        <end position="138"/>
    </location>
</feature>
<name>A0A183SGN4_SCHSO</name>
<evidence type="ECO:0000313" key="4">
    <source>
        <dbReference type="WBParaSite" id="SSLN_0000348501-mRNA-1"/>
    </source>
</evidence>
<dbReference type="AlphaFoldDB" id="A0A183SGN4"/>
<dbReference type="Proteomes" id="UP000275846">
    <property type="component" value="Unassembled WGS sequence"/>
</dbReference>
<sequence>MQVLKYVHWKICDELLFRNAGAQPVFVVIPLQALPSPTTRVNDQVNVCAKTEPRSRSRRALQNARTACRAVTLAGGKRSQLVQNLLKSRTGHPLKSHNCAQCEACQWGVCTALSAQEAQRSKHRFDRSRRRRRERHARSTTGQNGKPPEPSPEQPTSSRVQSLKSESETSRAEPLKKPDMRRNIHCLQMTCSDNVFGSARGADSKRGITFRSLRHEKDEVTEKLKGWKSADSIPEATDAFDRLNINV</sequence>
<reference evidence="2 3" key="2">
    <citation type="submission" date="2018-11" db="EMBL/GenBank/DDBJ databases">
        <authorList>
            <consortium name="Pathogen Informatics"/>
        </authorList>
    </citation>
    <scope>NUCLEOTIDE SEQUENCE [LARGE SCALE GENOMIC DNA]</scope>
    <source>
        <strain evidence="2 3">NST_G2</strain>
    </source>
</reference>
<accession>A0A183SGN4</accession>
<reference evidence="4" key="1">
    <citation type="submission" date="2016-06" db="UniProtKB">
        <authorList>
            <consortium name="WormBaseParasite"/>
        </authorList>
    </citation>
    <scope>IDENTIFICATION</scope>
</reference>
<dbReference type="EMBL" id="UYSU01032525">
    <property type="protein sequence ID" value="VDL89767.1"/>
    <property type="molecule type" value="Genomic_DNA"/>
</dbReference>
<feature type="compositionally biased region" description="Basic and acidic residues" evidence="1">
    <location>
        <begin position="165"/>
        <end position="181"/>
    </location>
</feature>
<gene>
    <name evidence="2" type="ORF">SSLN_LOCUS3382</name>
</gene>
<evidence type="ECO:0000313" key="2">
    <source>
        <dbReference type="EMBL" id="VDL89767.1"/>
    </source>
</evidence>
<proteinExistence type="predicted"/>
<organism evidence="4">
    <name type="scientific">Schistocephalus solidus</name>
    <name type="common">Tapeworm</name>
    <dbReference type="NCBI Taxonomy" id="70667"/>
    <lineage>
        <taxon>Eukaryota</taxon>
        <taxon>Metazoa</taxon>
        <taxon>Spiralia</taxon>
        <taxon>Lophotrochozoa</taxon>
        <taxon>Platyhelminthes</taxon>
        <taxon>Cestoda</taxon>
        <taxon>Eucestoda</taxon>
        <taxon>Diphyllobothriidea</taxon>
        <taxon>Diphyllobothriidae</taxon>
        <taxon>Schistocephalus</taxon>
    </lineage>
</organism>
<feature type="region of interest" description="Disordered" evidence="1">
    <location>
        <begin position="118"/>
        <end position="181"/>
    </location>
</feature>
<evidence type="ECO:0000313" key="3">
    <source>
        <dbReference type="Proteomes" id="UP000275846"/>
    </source>
</evidence>
<keyword evidence="3" id="KW-1185">Reference proteome</keyword>
<evidence type="ECO:0000256" key="1">
    <source>
        <dbReference type="SAM" id="MobiDB-lite"/>
    </source>
</evidence>
<dbReference type="WBParaSite" id="SSLN_0000348501-mRNA-1">
    <property type="protein sequence ID" value="SSLN_0000348501-mRNA-1"/>
    <property type="gene ID" value="SSLN_0000348501"/>
</dbReference>